<dbReference type="KEGG" id="ppac:PAP_00900"/>
<dbReference type="PANTHER" id="PTHR37694:SF1">
    <property type="entry name" value="SLR8022 PROTEIN"/>
    <property type="match status" value="1"/>
</dbReference>
<dbReference type="Proteomes" id="UP000027981">
    <property type="component" value="Chromosome"/>
</dbReference>
<proteinExistence type="predicted"/>
<dbReference type="GeneID" id="24841315"/>
<dbReference type="EMBL" id="CP006019">
    <property type="protein sequence ID" value="AIF68623.1"/>
    <property type="molecule type" value="Genomic_DNA"/>
</dbReference>
<dbReference type="InterPro" id="IPR013096">
    <property type="entry name" value="Cupin_2"/>
</dbReference>
<dbReference type="STRING" id="1343739.PAP_00900"/>
<dbReference type="HOGENOM" id="CLU_116722_4_1_2"/>
<organism evidence="2 3">
    <name type="scientific">Palaeococcus pacificus DY20341</name>
    <dbReference type="NCBI Taxonomy" id="1343739"/>
    <lineage>
        <taxon>Archaea</taxon>
        <taxon>Methanobacteriati</taxon>
        <taxon>Methanobacteriota</taxon>
        <taxon>Thermococci</taxon>
        <taxon>Thermococcales</taxon>
        <taxon>Thermococcaceae</taxon>
        <taxon>Palaeococcus</taxon>
    </lineage>
</organism>
<keyword evidence="3" id="KW-1185">Reference proteome</keyword>
<dbReference type="SUPFAM" id="SSF51182">
    <property type="entry name" value="RmlC-like cupins"/>
    <property type="match status" value="1"/>
</dbReference>
<evidence type="ECO:0000313" key="3">
    <source>
        <dbReference type="Proteomes" id="UP000027981"/>
    </source>
</evidence>
<dbReference type="CDD" id="cd02222">
    <property type="entry name" value="cupin_TM1459-like"/>
    <property type="match status" value="1"/>
</dbReference>
<protein>
    <recommendedName>
        <fullName evidence="1">Cupin type-2 domain-containing protein</fullName>
    </recommendedName>
</protein>
<name>A0A075LW09_9EURY</name>
<dbReference type="AlphaFoldDB" id="A0A075LW09"/>
<dbReference type="RefSeq" id="WP_048164146.1">
    <property type="nucleotide sequence ID" value="NZ_CP006019.1"/>
</dbReference>
<gene>
    <name evidence="2" type="ORF">PAP_00900</name>
</gene>
<feature type="domain" description="Cupin type-2" evidence="1">
    <location>
        <begin position="41"/>
        <end position="108"/>
    </location>
</feature>
<evidence type="ECO:0000259" key="1">
    <source>
        <dbReference type="Pfam" id="PF07883"/>
    </source>
</evidence>
<dbReference type="OrthoDB" id="23670at2157"/>
<dbReference type="InterPro" id="IPR011051">
    <property type="entry name" value="RmlC_Cupin_sf"/>
</dbReference>
<reference evidence="3" key="1">
    <citation type="submission" date="2013-06" db="EMBL/GenBank/DDBJ databases">
        <title>Complete Genome Sequence of Hyperthermophilic Palaeococcus pacificus DY20341T, Isolated from a Deep-Sea Hydrothermal Sediments.</title>
        <authorList>
            <person name="Zeng X."/>
            <person name="Shao Z."/>
        </authorList>
    </citation>
    <scope>NUCLEOTIDE SEQUENCE [LARGE SCALE GENOMIC DNA]</scope>
    <source>
        <strain evidence="3">DY20341</strain>
    </source>
</reference>
<dbReference type="InterPro" id="IPR014710">
    <property type="entry name" value="RmlC-like_jellyroll"/>
</dbReference>
<sequence length="130" mass="15081">MYVNHYLDVEEKEVIMEGAKDVTIRWLVTPKFGAENFAMRYFVVKKGGHTPLHTHNYEHEIFVVKGEGYLTDGKRKIKLVQGSFAYVKPNELHQFVNEDAETFEFLCLIPNKKYNIPEEERGASDEGHTC</sequence>
<reference evidence="2 3" key="2">
    <citation type="journal article" date="2015" name="Genome Announc.">
        <title>Complete Genome Sequence of Hyperthermophilic Piezophilic Archaeon Palaeococcus pacificus DY20341T, Isolated from Deep-Sea Hydrothermal Sediments.</title>
        <authorList>
            <person name="Zeng X."/>
            <person name="Jebbar M."/>
            <person name="Shao Z."/>
        </authorList>
    </citation>
    <scope>NUCLEOTIDE SEQUENCE [LARGE SCALE GENOMIC DNA]</scope>
    <source>
        <strain evidence="2 3">DY20341</strain>
    </source>
</reference>
<dbReference type="Pfam" id="PF07883">
    <property type="entry name" value="Cupin_2"/>
    <property type="match status" value="1"/>
</dbReference>
<accession>A0A075LW09</accession>
<evidence type="ECO:0000313" key="2">
    <source>
        <dbReference type="EMBL" id="AIF68623.1"/>
    </source>
</evidence>
<dbReference type="PANTHER" id="PTHR37694">
    <property type="entry name" value="SLR8022 PROTEIN"/>
    <property type="match status" value="1"/>
</dbReference>
<dbReference type="eggNOG" id="arCOG02994">
    <property type="taxonomic scope" value="Archaea"/>
</dbReference>
<dbReference type="Gene3D" id="2.60.120.10">
    <property type="entry name" value="Jelly Rolls"/>
    <property type="match status" value="1"/>
</dbReference>